<dbReference type="Proteomes" id="UP000199393">
    <property type="component" value="Chromosome I"/>
</dbReference>
<dbReference type="Gene3D" id="3.40.50.150">
    <property type="entry name" value="Vaccinia Virus protein VP39"/>
    <property type="match status" value="1"/>
</dbReference>
<dbReference type="InterPro" id="IPR013216">
    <property type="entry name" value="Methyltransf_11"/>
</dbReference>
<reference evidence="3" key="1">
    <citation type="submission" date="2016-06" db="EMBL/GenBank/DDBJ databases">
        <authorList>
            <person name="Varghese N."/>
        </authorList>
    </citation>
    <scope>NUCLEOTIDE SEQUENCE [LARGE SCALE GENOMIC DNA]</scope>
    <source>
        <strain evidence="3">DSM 45344</strain>
    </source>
</reference>
<organism evidence="2 3">
    <name type="scientific">Micromonospora krabiensis</name>
    <dbReference type="NCBI Taxonomy" id="307121"/>
    <lineage>
        <taxon>Bacteria</taxon>
        <taxon>Bacillati</taxon>
        <taxon>Actinomycetota</taxon>
        <taxon>Actinomycetes</taxon>
        <taxon>Micromonosporales</taxon>
        <taxon>Micromonosporaceae</taxon>
        <taxon>Micromonospora</taxon>
    </lineage>
</organism>
<dbReference type="GO" id="GO:0032259">
    <property type="term" value="P:methylation"/>
    <property type="evidence" value="ECO:0007669"/>
    <property type="project" value="UniProtKB-KW"/>
</dbReference>
<gene>
    <name evidence="2" type="ORF">GA0070620_4638</name>
</gene>
<protein>
    <submittedName>
        <fullName evidence="2">Methyltransferase domain-containing protein</fullName>
    </submittedName>
</protein>
<dbReference type="RefSeq" id="WP_091594103.1">
    <property type="nucleotide sequence ID" value="NZ_JBHRWG010000004.1"/>
</dbReference>
<evidence type="ECO:0000313" key="2">
    <source>
        <dbReference type="EMBL" id="SBV29073.1"/>
    </source>
</evidence>
<dbReference type="InterPro" id="IPR029063">
    <property type="entry name" value="SAM-dependent_MTases_sf"/>
</dbReference>
<evidence type="ECO:0000313" key="3">
    <source>
        <dbReference type="Proteomes" id="UP000199393"/>
    </source>
</evidence>
<keyword evidence="2" id="KW-0489">Methyltransferase</keyword>
<dbReference type="CDD" id="cd02440">
    <property type="entry name" value="AdoMet_MTases"/>
    <property type="match status" value="1"/>
</dbReference>
<keyword evidence="2" id="KW-0808">Transferase</keyword>
<proteinExistence type="predicted"/>
<evidence type="ECO:0000259" key="1">
    <source>
        <dbReference type="Pfam" id="PF08241"/>
    </source>
</evidence>
<dbReference type="OrthoDB" id="9795634at2"/>
<dbReference type="STRING" id="307121.GA0070620_4638"/>
<feature type="domain" description="Methyltransferase type 11" evidence="1">
    <location>
        <begin position="55"/>
        <end position="144"/>
    </location>
</feature>
<dbReference type="SUPFAM" id="SSF53335">
    <property type="entry name" value="S-adenosyl-L-methionine-dependent methyltransferases"/>
    <property type="match status" value="1"/>
</dbReference>
<sequence length="246" mass="27073">MNPPVAHRADLARSVRLFRAFRLEQTEPDLFYGMLAADTVAQLRGYTPLAGAVVLDVGGGAGYFADALSGAGARIICVDCDAGEMSARDGAPPAGGVLGSALELPVRSDSVDVCFSSNVLEHVPRPFDMADEMLRVTRPGGTIFLSFTNWLSPWGGHETSPWHYLGGHRAARRYERKQGRRPKNVFGESMYAVSIADTLRWARRQTAAEIVDVLPRYLPRWARGIVRVPGVREVLTWNLVVVLRKR</sequence>
<name>A0A1C3N950_9ACTN</name>
<accession>A0A1C3N950</accession>
<dbReference type="GO" id="GO:0008757">
    <property type="term" value="F:S-adenosylmethionine-dependent methyltransferase activity"/>
    <property type="evidence" value="ECO:0007669"/>
    <property type="project" value="InterPro"/>
</dbReference>
<keyword evidence="3" id="KW-1185">Reference proteome</keyword>
<dbReference type="Pfam" id="PF08241">
    <property type="entry name" value="Methyltransf_11"/>
    <property type="match status" value="1"/>
</dbReference>
<dbReference type="EMBL" id="LT598496">
    <property type="protein sequence ID" value="SBV29073.1"/>
    <property type="molecule type" value="Genomic_DNA"/>
</dbReference>
<dbReference type="AlphaFoldDB" id="A0A1C3N950"/>